<dbReference type="InterPro" id="IPR012480">
    <property type="entry name" value="Hepar_II_III_C"/>
</dbReference>
<name>A0A3P1BIR6_9BACT</name>
<dbReference type="OrthoDB" id="7335480at2"/>
<feature type="domain" description="Heparinase II/III-like C-terminal" evidence="5">
    <location>
        <begin position="301"/>
        <end position="458"/>
    </location>
</feature>
<sequence length="519" mass="59655">MRNWRLYWHTVRHLRRQQLVYQVINRLRSKPSVTIDRLPVTTHLLKFPVPDKPQSLNERTFTFLNQSVTFPTDVDWNYTKNGKLWQYNLNYFDFLNQADLAGATGLDLIRQFIGHTPRLNGGLEPYPTSLRIINWIRFLSTHQLQQPTVDAHLWAQVRLLEQRLEYHLLGNHLLENGFALLIGSLYFQDRELYQKAIQLVKAELTEQLHQDGGHYEHSPMYHQILLDRLLDVGHVLRNDTWHRDSDADGFLSHQAERMLSWLAAVTFANGNIPLMNDAAEGVAPTTTQLIRKAQLLGIEPKASHLSDSGFRRLSTPTYEMLANVGMIGPDHQPGHAHADTFSFELYVNRQPVLIDAGTSTYEASPRRQWERSTAAHNTVQIDETDSSEVWGGFRVGRRARVTLLEDLPTQLGAQHNGYQHLGIQHKRQWISADKTLAIVDSISGPQIATARFYLAPGIYPLAFNGNQMQFLWGKMEWQNALSIHQKTVQVARQFNRLLPALMIEVQFRKTVRTIITCAE</sequence>
<evidence type="ECO:0000313" key="8">
    <source>
        <dbReference type="Proteomes" id="UP000271925"/>
    </source>
</evidence>
<dbReference type="Pfam" id="PF16889">
    <property type="entry name" value="Hepar_II_III_N"/>
    <property type="match status" value="1"/>
</dbReference>
<dbReference type="RefSeq" id="WP_124877350.1">
    <property type="nucleotide sequence ID" value="NZ_RQJO01000010.1"/>
</dbReference>
<dbReference type="InterPro" id="IPR008929">
    <property type="entry name" value="Chondroitin_lyas"/>
</dbReference>
<comment type="subcellular location">
    <subcellularLocation>
        <location evidence="1">Periplasm</location>
    </subcellularLocation>
</comment>
<dbReference type="GO" id="GO:0016829">
    <property type="term" value="F:lyase activity"/>
    <property type="evidence" value="ECO:0007669"/>
    <property type="project" value="UniProtKB-KW"/>
</dbReference>
<dbReference type="Proteomes" id="UP000271925">
    <property type="component" value="Unassembled WGS sequence"/>
</dbReference>
<dbReference type="Gene3D" id="2.70.98.70">
    <property type="match status" value="1"/>
</dbReference>
<gene>
    <name evidence="7" type="ORF">EHT25_22110</name>
</gene>
<dbReference type="SUPFAM" id="SSF48230">
    <property type="entry name" value="Chondroitin AC/alginate lyase"/>
    <property type="match status" value="1"/>
</dbReference>
<evidence type="ECO:0000256" key="4">
    <source>
        <dbReference type="ARBA" id="ARBA00023239"/>
    </source>
</evidence>
<feature type="domain" description="Heparin-sulfate lyase N-terminal" evidence="6">
    <location>
        <begin position="165"/>
        <end position="282"/>
    </location>
</feature>
<dbReference type="AlphaFoldDB" id="A0A3P1BIR6"/>
<protein>
    <submittedName>
        <fullName evidence="7">Heparinase</fullName>
    </submittedName>
</protein>
<evidence type="ECO:0000256" key="1">
    <source>
        <dbReference type="ARBA" id="ARBA00004418"/>
    </source>
</evidence>
<evidence type="ECO:0000256" key="2">
    <source>
        <dbReference type="ARBA" id="ARBA00022729"/>
    </source>
</evidence>
<dbReference type="PANTHER" id="PTHR39210">
    <property type="entry name" value="HEPARIN-SULFATE LYASE"/>
    <property type="match status" value="1"/>
</dbReference>
<dbReference type="Pfam" id="PF07940">
    <property type="entry name" value="Hepar_II_III_C"/>
    <property type="match status" value="1"/>
</dbReference>
<keyword evidence="3" id="KW-0574">Periplasm</keyword>
<evidence type="ECO:0000313" key="7">
    <source>
        <dbReference type="EMBL" id="RRB00885.1"/>
    </source>
</evidence>
<evidence type="ECO:0000259" key="6">
    <source>
        <dbReference type="Pfam" id="PF16889"/>
    </source>
</evidence>
<dbReference type="InterPro" id="IPR031680">
    <property type="entry name" value="Hepar_II_III_N"/>
</dbReference>
<evidence type="ECO:0000256" key="3">
    <source>
        <dbReference type="ARBA" id="ARBA00022764"/>
    </source>
</evidence>
<keyword evidence="8" id="KW-1185">Reference proteome</keyword>
<dbReference type="EMBL" id="RQJO01000010">
    <property type="protein sequence ID" value="RRB00885.1"/>
    <property type="molecule type" value="Genomic_DNA"/>
</dbReference>
<dbReference type="GO" id="GO:0042597">
    <property type="term" value="C:periplasmic space"/>
    <property type="evidence" value="ECO:0007669"/>
    <property type="project" value="UniProtKB-SubCell"/>
</dbReference>
<accession>A0A3P1BIR6</accession>
<reference evidence="7 8" key="1">
    <citation type="submission" date="2018-11" db="EMBL/GenBank/DDBJ databases">
        <authorList>
            <person name="Zhou Z."/>
            <person name="Wang G."/>
        </authorList>
    </citation>
    <scope>NUCLEOTIDE SEQUENCE [LARGE SCALE GENOMIC DNA]</scope>
    <source>
        <strain evidence="7 8">KCTC52004</strain>
    </source>
</reference>
<evidence type="ECO:0000259" key="5">
    <source>
        <dbReference type="Pfam" id="PF07940"/>
    </source>
</evidence>
<proteinExistence type="predicted"/>
<keyword evidence="2" id="KW-0732">Signal</keyword>
<organism evidence="7 8">
    <name type="scientific">Larkinella rosea</name>
    <dbReference type="NCBI Taxonomy" id="2025312"/>
    <lineage>
        <taxon>Bacteria</taxon>
        <taxon>Pseudomonadati</taxon>
        <taxon>Bacteroidota</taxon>
        <taxon>Cytophagia</taxon>
        <taxon>Cytophagales</taxon>
        <taxon>Spirosomataceae</taxon>
        <taxon>Larkinella</taxon>
    </lineage>
</organism>
<comment type="caution">
    <text evidence="7">The sequence shown here is derived from an EMBL/GenBank/DDBJ whole genome shotgun (WGS) entry which is preliminary data.</text>
</comment>
<dbReference type="PANTHER" id="PTHR39210:SF1">
    <property type="entry name" value="HEPARIN-SULFATE LYASE"/>
    <property type="match status" value="1"/>
</dbReference>
<keyword evidence="4" id="KW-0456">Lyase</keyword>
<dbReference type="Gene3D" id="1.50.10.100">
    <property type="entry name" value="Chondroitin AC/alginate lyase"/>
    <property type="match status" value="1"/>
</dbReference>